<dbReference type="PANTHER" id="PTHR43537">
    <property type="entry name" value="TRANSCRIPTIONAL REGULATOR, GNTR FAMILY"/>
    <property type="match status" value="1"/>
</dbReference>
<gene>
    <name evidence="5" type="ORF">EOW66_16545</name>
</gene>
<dbReference type="InterPro" id="IPR011711">
    <property type="entry name" value="GntR_C"/>
</dbReference>
<dbReference type="Pfam" id="PF00392">
    <property type="entry name" value="GntR"/>
    <property type="match status" value="1"/>
</dbReference>
<dbReference type="PROSITE" id="PS50949">
    <property type="entry name" value="HTH_GNTR"/>
    <property type="match status" value="1"/>
</dbReference>
<dbReference type="InterPro" id="IPR000524">
    <property type="entry name" value="Tscrpt_reg_HTH_GntR"/>
</dbReference>
<dbReference type="Gene3D" id="1.20.120.530">
    <property type="entry name" value="GntR ligand-binding domain-like"/>
    <property type="match status" value="1"/>
</dbReference>
<dbReference type="InterPro" id="IPR008920">
    <property type="entry name" value="TF_FadR/GntR_C"/>
</dbReference>
<dbReference type="EMBL" id="SAVA01000011">
    <property type="protein sequence ID" value="RWR49482.1"/>
    <property type="molecule type" value="Genomic_DNA"/>
</dbReference>
<feature type="domain" description="HTH gntR-type" evidence="4">
    <location>
        <begin position="61"/>
        <end position="128"/>
    </location>
</feature>
<dbReference type="Proteomes" id="UP000288071">
    <property type="component" value="Unassembled WGS sequence"/>
</dbReference>
<evidence type="ECO:0000313" key="5">
    <source>
        <dbReference type="EMBL" id="RWR49482.1"/>
    </source>
</evidence>
<evidence type="ECO:0000256" key="3">
    <source>
        <dbReference type="ARBA" id="ARBA00023163"/>
    </source>
</evidence>
<dbReference type="GO" id="GO:0003700">
    <property type="term" value="F:DNA-binding transcription factor activity"/>
    <property type="evidence" value="ECO:0007669"/>
    <property type="project" value="InterPro"/>
</dbReference>
<dbReference type="Pfam" id="PF07729">
    <property type="entry name" value="FCD"/>
    <property type="match status" value="1"/>
</dbReference>
<name>A0A443LJY7_9RHOB</name>
<sequence length="289" mass="32623">MHPSSISSKYTLYNVNLSTTQIRLHSFLENAHARLYTSAWKACSESENMTKKAAATKPAAERGAEHVYRMLRQAILRLELKPGSDLDELEISARYEVSRTPVREALIRLTAEGLVQAVRGRGSRVAAMNLFDLRDFFESLDLLQRAQTTLAALRRTPAQLHEIEAAAQGFEQAAPRRDVDALNEMNFRFHLAISEAAHSRHLHHAYERALIEGMRVGHVSFIEHDGSKARLQHHLDQTIADHREMVALIRDQDSESAERVAARHVELFRNRIVATVLSPDATRKMPVPG</sequence>
<protein>
    <submittedName>
        <fullName evidence="5">GntR family transcriptional regulator</fullName>
    </submittedName>
</protein>
<dbReference type="AlphaFoldDB" id="A0A443LJY7"/>
<accession>A0A443LJY7</accession>
<reference evidence="5" key="1">
    <citation type="submission" date="2019-01" db="EMBL/GenBank/DDBJ databases">
        <title>Sinorhodobacter populi sp. nov. isolated from the symptomatic bark tissue of Populus euramericana canker.</title>
        <authorList>
            <person name="Xu G."/>
        </authorList>
    </citation>
    <scope>NUCLEOTIDE SEQUENCE [LARGE SCALE GENOMIC DNA]</scope>
    <source>
        <strain evidence="5">CGMCC 1.12963</strain>
    </source>
</reference>
<dbReference type="SUPFAM" id="SSF46785">
    <property type="entry name" value="Winged helix' DNA-binding domain"/>
    <property type="match status" value="1"/>
</dbReference>
<keyword evidence="1" id="KW-0805">Transcription regulation</keyword>
<dbReference type="InterPro" id="IPR036390">
    <property type="entry name" value="WH_DNA-bd_sf"/>
</dbReference>
<dbReference type="Gene3D" id="1.10.10.10">
    <property type="entry name" value="Winged helix-like DNA-binding domain superfamily/Winged helix DNA-binding domain"/>
    <property type="match status" value="1"/>
</dbReference>
<dbReference type="CDD" id="cd07377">
    <property type="entry name" value="WHTH_GntR"/>
    <property type="match status" value="1"/>
</dbReference>
<keyword evidence="6" id="KW-1185">Reference proteome</keyword>
<proteinExistence type="predicted"/>
<reference evidence="5" key="2">
    <citation type="submission" date="2019-01" db="EMBL/GenBank/DDBJ databases">
        <authorList>
            <person name="Li Y."/>
        </authorList>
    </citation>
    <scope>NUCLEOTIDE SEQUENCE [LARGE SCALE GENOMIC DNA]</scope>
    <source>
        <strain evidence="5">CGMCC 1.12963</strain>
    </source>
</reference>
<comment type="caution">
    <text evidence="5">The sequence shown here is derived from an EMBL/GenBank/DDBJ whole genome shotgun (WGS) entry which is preliminary data.</text>
</comment>
<organism evidence="5 6">
    <name type="scientific">Paenirhodobacter huangdaonensis</name>
    <dbReference type="NCBI Taxonomy" id="2501515"/>
    <lineage>
        <taxon>Bacteria</taxon>
        <taxon>Pseudomonadati</taxon>
        <taxon>Pseudomonadota</taxon>
        <taxon>Alphaproteobacteria</taxon>
        <taxon>Rhodobacterales</taxon>
        <taxon>Rhodobacter group</taxon>
        <taxon>Paenirhodobacter</taxon>
    </lineage>
</organism>
<dbReference type="InterPro" id="IPR036388">
    <property type="entry name" value="WH-like_DNA-bd_sf"/>
</dbReference>
<keyword evidence="3" id="KW-0804">Transcription</keyword>
<evidence type="ECO:0000313" key="6">
    <source>
        <dbReference type="Proteomes" id="UP000288071"/>
    </source>
</evidence>
<dbReference type="SMART" id="SM00345">
    <property type="entry name" value="HTH_GNTR"/>
    <property type="match status" value="1"/>
</dbReference>
<evidence type="ECO:0000256" key="1">
    <source>
        <dbReference type="ARBA" id="ARBA00023015"/>
    </source>
</evidence>
<keyword evidence="2" id="KW-0238">DNA-binding</keyword>
<evidence type="ECO:0000259" key="4">
    <source>
        <dbReference type="PROSITE" id="PS50949"/>
    </source>
</evidence>
<dbReference type="PANTHER" id="PTHR43537:SF24">
    <property type="entry name" value="GLUCONATE OPERON TRANSCRIPTIONAL REPRESSOR"/>
    <property type="match status" value="1"/>
</dbReference>
<dbReference type="GO" id="GO:0003677">
    <property type="term" value="F:DNA binding"/>
    <property type="evidence" value="ECO:0007669"/>
    <property type="project" value="UniProtKB-KW"/>
</dbReference>
<dbReference type="SMART" id="SM00895">
    <property type="entry name" value="FCD"/>
    <property type="match status" value="1"/>
</dbReference>
<evidence type="ECO:0000256" key="2">
    <source>
        <dbReference type="ARBA" id="ARBA00023125"/>
    </source>
</evidence>
<dbReference type="SUPFAM" id="SSF48008">
    <property type="entry name" value="GntR ligand-binding domain-like"/>
    <property type="match status" value="1"/>
</dbReference>